<dbReference type="CDD" id="cd00054">
    <property type="entry name" value="EGF_CA"/>
    <property type="match status" value="1"/>
</dbReference>
<dbReference type="GO" id="GO:0005615">
    <property type="term" value="C:extracellular space"/>
    <property type="evidence" value="ECO:0007669"/>
    <property type="project" value="TreeGrafter"/>
</dbReference>
<dbReference type="RefSeq" id="XP_042627657.1">
    <property type="nucleotide sequence ID" value="XM_042771723.1"/>
</dbReference>
<feature type="signal peptide" evidence="11">
    <location>
        <begin position="1"/>
        <end position="18"/>
    </location>
</feature>
<evidence type="ECO:0000256" key="9">
    <source>
        <dbReference type="PROSITE-ProRule" id="PRU00076"/>
    </source>
</evidence>
<comment type="subcellular location">
    <subcellularLocation>
        <location evidence="1">Secreted</location>
    </subcellularLocation>
</comment>
<dbReference type="PANTHER" id="PTHR24278">
    <property type="entry name" value="COAGULATION FACTOR"/>
    <property type="match status" value="1"/>
</dbReference>
<accession>A0A9Q9YWG6</accession>
<dbReference type="PROSITE" id="PS50998">
    <property type="entry name" value="GLA_2"/>
    <property type="match status" value="1"/>
</dbReference>
<dbReference type="InterPro" id="IPR012224">
    <property type="entry name" value="Pept_S1A_FX"/>
</dbReference>
<evidence type="ECO:0000259" key="14">
    <source>
        <dbReference type="PROSITE" id="PS50998"/>
    </source>
</evidence>
<dbReference type="InterPro" id="IPR001254">
    <property type="entry name" value="Trypsin_dom"/>
</dbReference>
<keyword evidence="5 11" id="KW-0732">Signal</keyword>
<evidence type="ECO:0000256" key="1">
    <source>
        <dbReference type="ARBA" id="ARBA00004613"/>
    </source>
</evidence>
<feature type="disulfide bond" evidence="9">
    <location>
        <begin position="148"/>
        <end position="157"/>
    </location>
</feature>
<feature type="domain" description="EGF-like" evidence="12">
    <location>
        <begin position="122"/>
        <end position="158"/>
    </location>
</feature>
<evidence type="ECO:0000256" key="2">
    <source>
        <dbReference type="ARBA" id="ARBA00022525"/>
    </source>
</evidence>
<feature type="region of interest" description="Disordered" evidence="10">
    <location>
        <begin position="239"/>
        <end position="279"/>
    </location>
</feature>
<protein>
    <submittedName>
        <fullName evidence="15">LOW QUALITY PROTEIN: coagulation factor VII</fullName>
    </submittedName>
</protein>
<dbReference type="GO" id="GO:0006508">
    <property type="term" value="P:proteolysis"/>
    <property type="evidence" value="ECO:0007669"/>
    <property type="project" value="UniProtKB-KW"/>
</dbReference>
<evidence type="ECO:0000256" key="8">
    <source>
        <dbReference type="ARBA" id="ARBA00023157"/>
    </source>
</evidence>
<dbReference type="SMART" id="SM00020">
    <property type="entry name" value="Tryp_SPc"/>
    <property type="match status" value="1"/>
</dbReference>
<dbReference type="InterPro" id="IPR050442">
    <property type="entry name" value="Peptidase_S1_coag_factors"/>
</dbReference>
<gene>
    <name evidence="15" type="primary">LOC109091002</name>
</gene>
<dbReference type="Pfam" id="PF00089">
    <property type="entry name" value="Trypsin"/>
    <property type="match status" value="1"/>
</dbReference>
<dbReference type="CDD" id="cd00190">
    <property type="entry name" value="Tryp_SPc"/>
    <property type="match status" value="1"/>
</dbReference>
<dbReference type="PROSITE" id="PS50026">
    <property type="entry name" value="EGF_3"/>
    <property type="match status" value="1"/>
</dbReference>
<evidence type="ECO:0000256" key="6">
    <source>
        <dbReference type="ARBA" id="ARBA00022801"/>
    </source>
</evidence>
<reference evidence="15" key="1">
    <citation type="submission" date="2025-08" db="UniProtKB">
        <authorList>
            <consortium name="RefSeq"/>
        </authorList>
    </citation>
    <scope>IDENTIFICATION</scope>
    <source>
        <tissue evidence="15">Muscle</tissue>
    </source>
</reference>
<dbReference type="FunFam" id="2.40.10.10:FF:000120">
    <property type="entry name" value="Putative serine protease"/>
    <property type="match status" value="1"/>
</dbReference>
<dbReference type="Proteomes" id="UP001155660">
    <property type="component" value="Chromosome A15"/>
</dbReference>
<evidence type="ECO:0000256" key="4">
    <source>
        <dbReference type="ARBA" id="ARBA00022670"/>
    </source>
</evidence>
<keyword evidence="2" id="KW-0964">Secreted</keyword>
<name>A0A9Q9YWG6_CYPCA</name>
<organism evidence="15">
    <name type="scientific">Cyprinus carpio</name>
    <name type="common">Common carp</name>
    <dbReference type="NCBI Taxonomy" id="7962"/>
    <lineage>
        <taxon>Eukaryota</taxon>
        <taxon>Metazoa</taxon>
        <taxon>Chordata</taxon>
        <taxon>Craniata</taxon>
        <taxon>Vertebrata</taxon>
        <taxon>Euteleostomi</taxon>
        <taxon>Actinopterygii</taxon>
        <taxon>Neopterygii</taxon>
        <taxon>Teleostei</taxon>
        <taxon>Ostariophysi</taxon>
        <taxon>Cypriniformes</taxon>
        <taxon>Cyprinidae</taxon>
        <taxon>Cyprininae</taxon>
        <taxon>Cyprinus</taxon>
    </lineage>
</organism>
<dbReference type="Pfam" id="PF00594">
    <property type="entry name" value="Gla"/>
    <property type="match status" value="1"/>
</dbReference>
<dbReference type="PROSITE" id="PS00134">
    <property type="entry name" value="TRYPSIN_HIS"/>
    <property type="match status" value="1"/>
</dbReference>
<evidence type="ECO:0000259" key="13">
    <source>
        <dbReference type="PROSITE" id="PS50240"/>
    </source>
</evidence>
<comment type="caution">
    <text evidence="9">Lacks conserved residue(s) required for the propagation of feature annotation.</text>
</comment>
<evidence type="ECO:0000256" key="5">
    <source>
        <dbReference type="ARBA" id="ARBA00022729"/>
    </source>
</evidence>
<dbReference type="FunFam" id="4.10.740.10:FF:000001">
    <property type="entry name" value="vitamin K-dependent protein S"/>
    <property type="match status" value="1"/>
</dbReference>
<dbReference type="PROSITE" id="PS50240">
    <property type="entry name" value="TRYPSIN_DOM"/>
    <property type="match status" value="1"/>
</dbReference>
<dbReference type="SMART" id="SM00181">
    <property type="entry name" value="EGF"/>
    <property type="match status" value="2"/>
</dbReference>
<dbReference type="PROSITE" id="PS00022">
    <property type="entry name" value="EGF_1"/>
    <property type="match status" value="1"/>
</dbReference>
<feature type="compositionally biased region" description="Polar residues" evidence="10">
    <location>
        <begin position="248"/>
        <end position="265"/>
    </location>
</feature>
<evidence type="ECO:0000259" key="12">
    <source>
        <dbReference type="PROSITE" id="PS50026"/>
    </source>
</evidence>
<dbReference type="KEGG" id="ccar:109091002"/>
<evidence type="ECO:0000256" key="3">
    <source>
        <dbReference type="ARBA" id="ARBA00022536"/>
    </source>
</evidence>
<feature type="domain" description="Peptidase S1" evidence="13">
    <location>
        <begin position="286"/>
        <end position="518"/>
    </location>
</feature>
<dbReference type="SMART" id="SM00069">
    <property type="entry name" value="GLA"/>
    <property type="match status" value="1"/>
</dbReference>
<keyword evidence="8 9" id="KW-1015">Disulfide bond</keyword>
<dbReference type="GO" id="GO:0005509">
    <property type="term" value="F:calcium ion binding"/>
    <property type="evidence" value="ECO:0007669"/>
    <property type="project" value="InterPro"/>
</dbReference>
<evidence type="ECO:0000256" key="10">
    <source>
        <dbReference type="SAM" id="MobiDB-lite"/>
    </source>
</evidence>
<keyword evidence="4" id="KW-0645">Protease</keyword>
<feature type="domain" description="Gla" evidence="14">
    <location>
        <begin position="38"/>
        <end position="84"/>
    </location>
</feature>
<dbReference type="InterPro" id="IPR000294">
    <property type="entry name" value="GLA_domain"/>
</dbReference>
<dbReference type="Pfam" id="PF14670">
    <property type="entry name" value="FXa_inhibition"/>
    <property type="match status" value="1"/>
</dbReference>
<evidence type="ECO:0000313" key="15">
    <source>
        <dbReference type="RefSeq" id="XP_042627657.1"/>
    </source>
</evidence>
<keyword evidence="7" id="KW-0720">Serine protease</keyword>
<dbReference type="InterPro" id="IPR018114">
    <property type="entry name" value="TRYPSIN_HIS"/>
</dbReference>
<keyword evidence="3 9" id="KW-0245">EGF-like domain</keyword>
<evidence type="ECO:0000256" key="7">
    <source>
        <dbReference type="ARBA" id="ARBA00022825"/>
    </source>
</evidence>
<feature type="non-terminal residue" evidence="15">
    <location>
        <position position="538"/>
    </location>
</feature>
<evidence type="ECO:0000256" key="11">
    <source>
        <dbReference type="SAM" id="SignalP"/>
    </source>
</evidence>
<sequence length="538" mass="59901">MSESMSWMILLLIHLTSSLQSPVFLDRRDAVHLLRNRRANVFLEEMKPGNLERECYEERCSLEEAVEIFQSREKTVQSYHIILLCSAWASCADIYLFAQKYFSLLTSSRNSSELTELLSCVDLNLCGFNPCLNGGICSEIRGVRECLCPPQYSGPNCQTEVFDCKFKNGGCLHYCSQSEQTAGVVCSCADSYQLDEDGRSCSPSVQYPCGKQWIGGIMSRSLDDISLTDADYANHTHTTANSTHSLHKNSSLVNSTHPANQTQPASPDELSDTGSDISSVNEDTRIVGGQLQGQGGSPWQVLLRREDEYGFCGGSLISLRWVVTAAHCLQQTPDHVTIGDYDKMRPDKDEQKITVQKIVLHPHFHDYTFDSDIALLYLSRPVTLGPFSVPACLPDANLATRLLKPGEQGLVSGWGSTGFLRRSSRFLRKVVLPADHKISINQHPPTTSTTNKHFLRITHEGEERATTGDSGGPFVVNYKGTWFLAGVVSWGERCAAEGKYGVYTRLGNYLPWIREEMMKEESGHSRNKSTTQATKQIQ</sequence>
<dbReference type="AlphaFoldDB" id="A0A9Q9YWG6"/>
<dbReference type="OrthoDB" id="5918597at2759"/>
<dbReference type="GeneID" id="109091002"/>
<dbReference type="GO" id="GO:0004252">
    <property type="term" value="F:serine-type endopeptidase activity"/>
    <property type="evidence" value="ECO:0007669"/>
    <property type="project" value="InterPro"/>
</dbReference>
<dbReference type="PANTHER" id="PTHR24278:SF25">
    <property type="entry name" value="COAGULATION FACTOR IX"/>
    <property type="match status" value="1"/>
</dbReference>
<dbReference type="InterPro" id="IPR000742">
    <property type="entry name" value="EGF"/>
</dbReference>
<feature type="chain" id="PRO_5040141195" evidence="11">
    <location>
        <begin position="19"/>
        <end position="538"/>
    </location>
</feature>
<dbReference type="PIRSF" id="PIRSF001143">
    <property type="entry name" value="Factor_X"/>
    <property type="match status" value="1"/>
</dbReference>
<keyword evidence="6" id="KW-0378">Hydrolase</keyword>
<proteinExistence type="predicted"/>